<evidence type="ECO:0000313" key="1">
    <source>
        <dbReference type="EMBL" id="RST75150.1"/>
    </source>
</evidence>
<keyword evidence="2" id="KW-1185">Reference proteome</keyword>
<comment type="caution">
    <text evidence="1">The sequence shown here is derived from an EMBL/GenBank/DDBJ whole genome shotgun (WGS) entry which is preliminary data.</text>
</comment>
<dbReference type="EMBL" id="QYTV02000003">
    <property type="protein sequence ID" value="RST75150.1"/>
    <property type="molecule type" value="Genomic_DNA"/>
</dbReference>
<sequence>MDFCGLCNGTSFENRACPICLGVLVDQGKIYDYYDDYSPYMDIDLNKLADGDPQSSHKPECTHLFVCEVCGTQQELKVVYTK</sequence>
<organism evidence="1 2">
    <name type="scientific">Siminovitchia acidinfaciens</name>
    <dbReference type="NCBI Taxonomy" id="2321395"/>
    <lineage>
        <taxon>Bacteria</taxon>
        <taxon>Bacillati</taxon>
        <taxon>Bacillota</taxon>
        <taxon>Bacilli</taxon>
        <taxon>Bacillales</taxon>
        <taxon>Bacillaceae</taxon>
        <taxon>Siminovitchia</taxon>
    </lineage>
</organism>
<dbReference type="AlphaFoldDB" id="A0A429Y1R1"/>
<protein>
    <submittedName>
        <fullName evidence="1">Uncharacterized protein</fullName>
    </submittedName>
</protein>
<accession>A0A429Y1R1</accession>
<gene>
    <name evidence="1" type="ORF">D4T97_007780</name>
</gene>
<dbReference type="OrthoDB" id="1683552at2"/>
<dbReference type="RefSeq" id="WP_126049371.1">
    <property type="nucleotide sequence ID" value="NZ_QYTV02000003.1"/>
</dbReference>
<dbReference type="Proteomes" id="UP000287156">
    <property type="component" value="Unassembled WGS sequence"/>
</dbReference>
<reference evidence="1" key="1">
    <citation type="submission" date="2018-12" db="EMBL/GenBank/DDBJ databases">
        <authorList>
            <person name="Sun L."/>
            <person name="Chen Z."/>
        </authorList>
    </citation>
    <scope>NUCLEOTIDE SEQUENCE [LARGE SCALE GENOMIC DNA]</scope>
    <source>
        <strain evidence="1">3-2-2</strain>
    </source>
</reference>
<evidence type="ECO:0000313" key="2">
    <source>
        <dbReference type="Proteomes" id="UP000287156"/>
    </source>
</evidence>
<proteinExistence type="predicted"/>
<name>A0A429Y1R1_9BACI</name>